<organism evidence="2 3">
    <name type="scientific">Bifidobacterium criceti</name>
    <dbReference type="NCBI Taxonomy" id="1960969"/>
    <lineage>
        <taxon>Bacteria</taxon>
        <taxon>Bacillati</taxon>
        <taxon>Actinomycetota</taxon>
        <taxon>Actinomycetes</taxon>
        <taxon>Bifidobacteriales</taxon>
        <taxon>Bifidobacteriaceae</taxon>
        <taxon>Bifidobacterium</taxon>
    </lineage>
</organism>
<feature type="transmembrane region" description="Helical" evidence="1">
    <location>
        <begin position="102"/>
        <end position="125"/>
    </location>
</feature>
<dbReference type="EMBL" id="MVOH01000008">
    <property type="protein sequence ID" value="PAU67909.1"/>
    <property type="molecule type" value="Genomic_DNA"/>
</dbReference>
<gene>
    <name evidence="2" type="ORF">B1526_0884</name>
</gene>
<evidence type="ECO:0000256" key="1">
    <source>
        <dbReference type="SAM" id="Phobius"/>
    </source>
</evidence>
<keyword evidence="1" id="KW-0812">Transmembrane</keyword>
<protein>
    <submittedName>
        <fullName evidence="2">Uncharacterized protein</fullName>
    </submittedName>
</protein>
<name>A0A2A2EFC0_9BIFI</name>
<dbReference type="AlphaFoldDB" id="A0A2A2EFC0"/>
<comment type="caution">
    <text evidence="2">The sequence shown here is derived from an EMBL/GenBank/DDBJ whole genome shotgun (WGS) entry which is preliminary data.</text>
</comment>
<keyword evidence="3" id="KW-1185">Reference proteome</keyword>
<dbReference type="RefSeq" id="WP_095614896.1">
    <property type="nucleotide sequence ID" value="NZ_MVOH01000008.1"/>
</dbReference>
<feature type="transmembrane region" description="Helical" evidence="1">
    <location>
        <begin position="20"/>
        <end position="41"/>
    </location>
</feature>
<dbReference type="Proteomes" id="UP000218399">
    <property type="component" value="Unassembled WGS sequence"/>
</dbReference>
<sequence>MMTHDPYNATPANRRPKTVLVAVAALIIVGYALVMPVLLSSFDGAPNDAIDAWLDRSTTNVWMLVAGTIVGLACWIAAAVLERRNRPQGRMGGWKSLIRPAVTVVTGLCGFCVCFSLPMMCLLHLG</sequence>
<keyword evidence="1" id="KW-0472">Membrane</keyword>
<evidence type="ECO:0000313" key="3">
    <source>
        <dbReference type="Proteomes" id="UP000218399"/>
    </source>
</evidence>
<feature type="transmembrane region" description="Helical" evidence="1">
    <location>
        <begin position="61"/>
        <end position="81"/>
    </location>
</feature>
<proteinExistence type="predicted"/>
<reference evidence="2 3" key="1">
    <citation type="journal article" date="2017" name="ISME J.">
        <title>Unveiling bifidobacterial biogeography across the mammalian branch of the tree of life.</title>
        <authorList>
            <person name="Milani C."/>
            <person name="Mangifesta M."/>
            <person name="Mancabelli L."/>
            <person name="Lugli G.A."/>
            <person name="James K."/>
            <person name="Duranti S."/>
            <person name="Turroni F."/>
            <person name="Ferrario C."/>
            <person name="Ossiprandi M.C."/>
            <person name="van Sinderen D."/>
            <person name="Ventura M."/>
        </authorList>
    </citation>
    <scope>NUCLEOTIDE SEQUENCE [LARGE SCALE GENOMIC DNA]</scope>
    <source>
        <strain evidence="3">Ham19E</strain>
    </source>
</reference>
<accession>A0A2A2EFC0</accession>
<evidence type="ECO:0000313" key="2">
    <source>
        <dbReference type="EMBL" id="PAU67909.1"/>
    </source>
</evidence>
<keyword evidence="1" id="KW-1133">Transmembrane helix</keyword>
<dbReference type="OrthoDB" id="3233871at2"/>